<gene>
    <name evidence="1" type="ORF">EGH25_08190</name>
</gene>
<dbReference type="EMBL" id="RKLV01000007">
    <property type="protein sequence ID" value="MCX2819331.1"/>
    <property type="molecule type" value="Genomic_DNA"/>
</dbReference>
<dbReference type="Proteomes" id="UP001149411">
    <property type="component" value="Unassembled WGS sequence"/>
</dbReference>
<dbReference type="RefSeq" id="WP_266087506.1">
    <property type="nucleotide sequence ID" value="NZ_RKLV01000007.1"/>
</dbReference>
<organism evidence="1 2">
    <name type="scientific">Halorutilus salinus</name>
    <dbReference type="NCBI Taxonomy" id="2487751"/>
    <lineage>
        <taxon>Archaea</taxon>
        <taxon>Methanobacteriati</taxon>
        <taxon>Methanobacteriota</taxon>
        <taxon>Stenosarchaea group</taxon>
        <taxon>Halobacteria</taxon>
        <taxon>Halorutilales</taxon>
        <taxon>Halorutilaceae</taxon>
        <taxon>Halorutilus</taxon>
    </lineage>
</organism>
<dbReference type="AlphaFoldDB" id="A0A9Q4C6T2"/>
<keyword evidence="2" id="KW-1185">Reference proteome</keyword>
<evidence type="ECO:0000313" key="2">
    <source>
        <dbReference type="Proteomes" id="UP001149411"/>
    </source>
</evidence>
<accession>A0A9Q4C6T2</accession>
<comment type="caution">
    <text evidence="1">The sequence shown here is derived from an EMBL/GenBank/DDBJ whole genome shotgun (WGS) entry which is preliminary data.</text>
</comment>
<name>A0A9Q4C6T2_9EURY</name>
<protein>
    <submittedName>
        <fullName evidence="1">Uncharacterized protein</fullName>
    </submittedName>
</protein>
<sequence length="117" mass="12810">MTENRYGKVRFDGVCTDTSNAAYPVDEVRRALEPAFDPPWDGTAIHIGVTLLHNGYVVRGTDGFVPSEDTRQLDNDEVVSRVCEDLSPRLDPDGSEADAASFVTFVGDVFEALTEDV</sequence>
<proteinExistence type="predicted"/>
<evidence type="ECO:0000313" key="1">
    <source>
        <dbReference type="EMBL" id="MCX2819331.1"/>
    </source>
</evidence>
<reference evidence="1" key="1">
    <citation type="submission" date="2022-09" db="EMBL/GenBank/DDBJ databases">
        <title>Haloadaptaus new haloarchaeum isolated from saline soil.</title>
        <authorList>
            <person name="Duran-Viseras A."/>
            <person name="Sanchez-Porro C."/>
            <person name="Ventosa A."/>
        </authorList>
    </citation>
    <scope>NUCLEOTIDE SEQUENCE</scope>
    <source>
        <strain evidence="1">F3-133</strain>
    </source>
</reference>